<accession>A0ABQ6TKR9</accession>
<keyword evidence="3" id="KW-0411">Iron-sulfur</keyword>
<dbReference type="PROSITE" id="PS00198">
    <property type="entry name" value="4FE4S_FER_1"/>
    <property type="match status" value="1"/>
</dbReference>
<comment type="caution">
    <text evidence="5">The sequence shown here is derived from an EMBL/GenBank/DDBJ whole genome shotgun (WGS) entry which is preliminary data.</text>
</comment>
<gene>
    <name evidence="5" type="ORF">F6V30_15360</name>
</gene>
<evidence type="ECO:0000256" key="2">
    <source>
        <dbReference type="ARBA" id="ARBA00023004"/>
    </source>
</evidence>
<dbReference type="InterPro" id="IPR017896">
    <property type="entry name" value="4Fe4S_Fe-S-bd"/>
</dbReference>
<feature type="domain" description="4Fe-4S ferredoxin-type" evidence="4">
    <location>
        <begin position="147"/>
        <end position="176"/>
    </location>
</feature>
<proteinExistence type="predicted"/>
<keyword evidence="6" id="KW-1185">Reference proteome</keyword>
<evidence type="ECO:0000256" key="1">
    <source>
        <dbReference type="ARBA" id="ARBA00022723"/>
    </source>
</evidence>
<dbReference type="EMBL" id="VZRA01000006">
    <property type="protein sequence ID" value="KAB0668739.1"/>
    <property type="molecule type" value="Genomic_DNA"/>
</dbReference>
<dbReference type="PANTHER" id="PTHR42827:SF1">
    <property type="entry name" value="IRON-SULFUR CLUSTER-BINDING PROTEIN"/>
    <property type="match status" value="1"/>
</dbReference>
<evidence type="ECO:0000313" key="6">
    <source>
        <dbReference type="Proteomes" id="UP000798046"/>
    </source>
</evidence>
<dbReference type="PROSITE" id="PS51379">
    <property type="entry name" value="4FE4S_FER_2"/>
    <property type="match status" value="2"/>
</dbReference>
<dbReference type="PANTHER" id="PTHR42827">
    <property type="entry name" value="IRON-SULFUR CLUSTER-BINDING PROTEIN-RELATED"/>
    <property type="match status" value="1"/>
</dbReference>
<dbReference type="Proteomes" id="UP000798046">
    <property type="component" value="Unassembled WGS sequence"/>
</dbReference>
<keyword evidence="2" id="KW-0408">Iron</keyword>
<dbReference type="Gene3D" id="3.30.70.20">
    <property type="match status" value="1"/>
</dbReference>
<evidence type="ECO:0000259" key="4">
    <source>
        <dbReference type="PROSITE" id="PS51379"/>
    </source>
</evidence>
<reference evidence="5 6" key="1">
    <citation type="journal article" date="2020" name="Microorganisms">
        <title>Description of Three Novel Members in the Family Geobacteraceae, Oryzomonas japonicum gen. nov., sp. nov., Oryzomonas sagensis sp. nov., and Oryzomonas ruber sp. nov.</title>
        <authorList>
            <person name="Xu Z."/>
            <person name="Masuda Y."/>
            <person name="Hayakawa C."/>
            <person name="Ushijima N."/>
            <person name="Kawano K."/>
            <person name="Shiratori Y."/>
            <person name="Senoo K."/>
            <person name="Itoh H."/>
        </authorList>
    </citation>
    <scope>NUCLEOTIDE SEQUENCE [LARGE SCALE GENOMIC DNA]</scope>
    <source>
        <strain evidence="5 6">Red100</strain>
    </source>
</reference>
<dbReference type="SUPFAM" id="SSF54862">
    <property type="entry name" value="4Fe-4S ferredoxins"/>
    <property type="match status" value="1"/>
</dbReference>
<evidence type="ECO:0000313" key="5">
    <source>
        <dbReference type="EMBL" id="KAB0668739.1"/>
    </source>
</evidence>
<protein>
    <submittedName>
        <fullName evidence="5">Epoxyqueuosine reductase</fullName>
    </submittedName>
</protein>
<feature type="domain" description="4Fe-4S ferredoxin-type" evidence="4">
    <location>
        <begin position="98"/>
        <end position="127"/>
    </location>
</feature>
<organism evidence="5 6">
    <name type="scientific">Oryzomonas sagensis</name>
    <dbReference type="NCBI Taxonomy" id="2603857"/>
    <lineage>
        <taxon>Bacteria</taxon>
        <taxon>Pseudomonadati</taxon>
        <taxon>Thermodesulfobacteriota</taxon>
        <taxon>Desulfuromonadia</taxon>
        <taxon>Geobacterales</taxon>
        <taxon>Geobacteraceae</taxon>
        <taxon>Oryzomonas</taxon>
    </lineage>
</organism>
<dbReference type="InterPro" id="IPR017900">
    <property type="entry name" value="4Fe4S_Fe_S_CS"/>
</dbReference>
<name>A0ABQ6TKR9_9BACT</name>
<evidence type="ECO:0000256" key="3">
    <source>
        <dbReference type="ARBA" id="ARBA00023014"/>
    </source>
</evidence>
<dbReference type="Pfam" id="PF13484">
    <property type="entry name" value="Fer4_16"/>
    <property type="match status" value="1"/>
</dbReference>
<keyword evidence="1" id="KW-0479">Metal-binding</keyword>
<sequence>MPNGPNQAYADEYARVNGIINDRAEALAAEIGQRGSRATPLAASQRTDTANLNGDFPHKTAATRAGVGWIGRHCQPITRPFGPWVRLGTVFTDLALPCAQPMQQSLCGRCSRCVKACPAKALQGPTWYPGLPREELLDAWACDQWKKEHYYQYQRGHACGMCTAVCPHGLRFPNGDVPS</sequence>